<reference evidence="3" key="1">
    <citation type="journal article" date="2021" name="Mol. Plant Microbe Interact.">
        <title>Complete Genome Sequence of the Plant-Pathogenic Fungus Colletotrichum lupini.</title>
        <authorList>
            <person name="Baroncelli R."/>
            <person name="Pensec F."/>
            <person name="Da Lio D."/>
            <person name="Boufleur T."/>
            <person name="Vicente I."/>
            <person name="Sarrocco S."/>
            <person name="Picot A."/>
            <person name="Baraldi E."/>
            <person name="Sukno S."/>
            <person name="Thon M."/>
            <person name="Le Floch G."/>
        </authorList>
    </citation>
    <scope>NUCLEOTIDE SEQUENCE</scope>
    <source>
        <strain evidence="3">IMI 504893</strain>
    </source>
</reference>
<feature type="compositionally biased region" description="Polar residues" evidence="1">
    <location>
        <begin position="227"/>
        <end position="236"/>
    </location>
</feature>
<dbReference type="EMBL" id="CP019474">
    <property type="protein sequence ID" value="UQC77445.1"/>
    <property type="molecule type" value="Genomic_DNA"/>
</dbReference>
<feature type="compositionally biased region" description="Basic and acidic residues" evidence="1">
    <location>
        <begin position="205"/>
        <end position="219"/>
    </location>
</feature>
<feature type="region of interest" description="Disordered" evidence="1">
    <location>
        <begin position="36"/>
        <end position="66"/>
    </location>
</feature>
<feature type="region of interest" description="Disordered" evidence="1">
    <location>
        <begin position="633"/>
        <end position="668"/>
    </location>
</feature>
<feature type="transmembrane region" description="Helical" evidence="2">
    <location>
        <begin position="875"/>
        <end position="897"/>
    </location>
</feature>
<dbReference type="GeneID" id="73336951"/>
<dbReference type="Proteomes" id="UP000830671">
    <property type="component" value="Chromosome 2"/>
</dbReference>
<keyword evidence="2" id="KW-0812">Transmembrane</keyword>
<feature type="compositionally biased region" description="Polar residues" evidence="1">
    <location>
        <begin position="364"/>
        <end position="380"/>
    </location>
</feature>
<accession>A0A9Q8SHV3</accession>
<organism evidence="3 4">
    <name type="scientific">Colletotrichum lupini</name>
    <dbReference type="NCBI Taxonomy" id="145971"/>
    <lineage>
        <taxon>Eukaryota</taxon>
        <taxon>Fungi</taxon>
        <taxon>Dikarya</taxon>
        <taxon>Ascomycota</taxon>
        <taxon>Pezizomycotina</taxon>
        <taxon>Sordariomycetes</taxon>
        <taxon>Hypocreomycetidae</taxon>
        <taxon>Glomerellales</taxon>
        <taxon>Glomerellaceae</taxon>
        <taxon>Colletotrichum</taxon>
        <taxon>Colletotrichum acutatum species complex</taxon>
    </lineage>
</organism>
<feature type="compositionally biased region" description="Polar residues" evidence="1">
    <location>
        <begin position="260"/>
        <end position="278"/>
    </location>
</feature>
<keyword evidence="4" id="KW-1185">Reference proteome</keyword>
<keyword evidence="2" id="KW-0472">Membrane</keyword>
<feature type="compositionally biased region" description="Basic residues" evidence="1">
    <location>
        <begin position="241"/>
        <end position="251"/>
    </location>
</feature>
<evidence type="ECO:0000313" key="4">
    <source>
        <dbReference type="Proteomes" id="UP000830671"/>
    </source>
</evidence>
<dbReference type="AlphaFoldDB" id="A0A9Q8SHV3"/>
<feature type="compositionally biased region" description="Basic residues" evidence="1">
    <location>
        <begin position="173"/>
        <end position="183"/>
    </location>
</feature>
<dbReference type="RefSeq" id="XP_049139084.1">
    <property type="nucleotide sequence ID" value="XM_049281941.1"/>
</dbReference>
<sequence>MLFDYPNRITKAYTYLVVLNFESDIGRSRYSVIFKPPSMSDQQNPAPLKDPSNKESTLNAPGNQNPSIARLARSWGPYTPPDMSYCALEHDDPVLLENIKMLKELTSECDEDPTNLLDVVMRVPPRLSKSIVYLTVGLLQHQKLVENLLMVTELRAKNDAGPIRNTKNGQNVKKGKKTKTKTRKLADIKEDNEDDENGGSMAPKGLEKNDQKNETKDNMSKAFGPAESNTVANTNHLAVPKSKRKKAKKQKAGNAIGIAESNSQLNTDQRAASLNTKTTAKHKSSRGSGTIESNAGAITKKSTVSKGKKVKAKENIDNNSKTVKNHPGANIKQQAIPKNKNKMAKTNKKDSAAESHEQAKKTQPKSAPESSNAQNNNKVESSPKPDEGEKKANVSETTDGGFFSVLEIECMKKIQGRIERGIRDCQEVWTVVQKMEEAAESEWAKARKMQTQEQAECSAEGGERNLDEESDTVWVNSLRGDERAISHHSLTLGHFGITDNRPKSQSRQIKAMSDSTSNSSLDSASDSASESASDSDGPQLPFRSSRSAARRRRRARQVCPSQSSSFPCLAVSPEMQERRLYEADLPDHDDDDSDDGSASESSVQWATTLYATPEQLRNLPPLPLNNSNYMADNASISHPVNPVPDSPILTESTSEDSETGLSNAVFDDSDIDEAASDISEDSLADVVPDPRVLEAIAPAGSERNPIVIKSARIITRMRARIAENPATAIQERRNAIETIGEIFPLRSLTYGGGLFTPFQPLGVWHEDILLSDISASLALELAFSRLVEWSDTVRALRDLTRQLTEEVSDEEYITAEEFLTDEEDYDINNTILSPRELRIEIVEFVAREVGFIVASTYINRYHLYLLETLSYRPHLIIATLCWATALALLFYLFFAGLSEGMFGIGKPPGFLRANVTQELPTDHISLIPTMCGQSIIRDHSSQLGCNTLCLTFSDRASHQRQRFK</sequence>
<feature type="region of interest" description="Disordered" evidence="1">
    <location>
        <begin position="493"/>
        <end position="571"/>
    </location>
</feature>
<feature type="compositionally biased region" description="Polar residues" evidence="1">
    <location>
        <begin position="54"/>
        <end position="66"/>
    </location>
</feature>
<name>A0A9Q8SHV3_9PEZI</name>
<proteinExistence type="predicted"/>
<dbReference type="KEGG" id="clup:CLUP02_02913"/>
<gene>
    <name evidence="3" type="ORF">CLUP02_02913</name>
</gene>
<evidence type="ECO:0000256" key="1">
    <source>
        <dbReference type="SAM" id="MobiDB-lite"/>
    </source>
</evidence>
<feature type="compositionally biased region" description="Low complexity" evidence="1">
    <location>
        <begin position="513"/>
        <end position="536"/>
    </location>
</feature>
<feature type="region of interest" description="Disordered" evidence="1">
    <location>
        <begin position="160"/>
        <end position="396"/>
    </location>
</feature>
<feature type="compositionally biased region" description="Basic and acidic residues" evidence="1">
    <location>
        <begin position="381"/>
        <end position="393"/>
    </location>
</feature>
<evidence type="ECO:0000256" key="2">
    <source>
        <dbReference type="SAM" id="Phobius"/>
    </source>
</evidence>
<feature type="compositionally biased region" description="Basic and acidic residues" evidence="1">
    <location>
        <begin position="347"/>
        <end position="360"/>
    </location>
</feature>
<evidence type="ECO:0000313" key="3">
    <source>
        <dbReference type="EMBL" id="UQC77445.1"/>
    </source>
</evidence>
<protein>
    <submittedName>
        <fullName evidence="3">Uncharacterized protein</fullName>
    </submittedName>
</protein>
<keyword evidence="2" id="KW-1133">Transmembrane helix</keyword>